<dbReference type="GeneID" id="10028723"/>
<dbReference type="AlphaFoldDB" id="E4UT01"/>
<proteinExistence type="predicted"/>
<feature type="compositionally biased region" description="Basic and acidic residues" evidence="1">
    <location>
        <begin position="22"/>
        <end position="32"/>
    </location>
</feature>
<dbReference type="HOGENOM" id="CLU_1578125_0_0_1"/>
<feature type="region of interest" description="Disordered" evidence="1">
    <location>
        <begin position="1"/>
        <end position="81"/>
    </location>
</feature>
<feature type="compositionally biased region" description="Basic and acidic residues" evidence="1">
    <location>
        <begin position="58"/>
        <end position="71"/>
    </location>
</feature>
<dbReference type="VEuPathDB" id="FungiDB:MGYG_09022"/>
<dbReference type="InParanoid" id="E4UT01"/>
<evidence type="ECO:0000313" key="2">
    <source>
        <dbReference type="EMBL" id="EFR00614.1"/>
    </source>
</evidence>
<dbReference type="RefSeq" id="XP_003173444.1">
    <property type="nucleotide sequence ID" value="XM_003173396.1"/>
</dbReference>
<feature type="compositionally biased region" description="Acidic residues" evidence="1">
    <location>
        <begin position="12"/>
        <end position="21"/>
    </location>
</feature>
<feature type="compositionally biased region" description="Basic residues" evidence="1">
    <location>
        <begin position="33"/>
        <end position="45"/>
    </location>
</feature>
<dbReference type="Proteomes" id="UP000002669">
    <property type="component" value="Unassembled WGS sequence"/>
</dbReference>
<protein>
    <submittedName>
        <fullName evidence="2">Uncharacterized protein</fullName>
    </submittedName>
</protein>
<evidence type="ECO:0000256" key="1">
    <source>
        <dbReference type="SAM" id="MobiDB-lite"/>
    </source>
</evidence>
<evidence type="ECO:0000313" key="3">
    <source>
        <dbReference type="Proteomes" id="UP000002669"/>
    </source>
</evidence>
<dbReference type="EMBL" id="DS989824">
    <property type="protein sequence ID" value="EFR00614.1"/>
    <property type="molecule type" value="Genomic_DNA"/>
</dbReference>
<name>E4UT01_ARTGP</name>
<keyword evidence="3" id="KW-1185">Reference proteome</keyword>
<reference evidence="3" key="1">
    <citation type="journal article" date="2012" name="MBio">
        <title>Comparative genome analysis of Trichophyton rubrum and related dermatophytes reveals candidate genes involved in infection.</title>
        <authorList>
            <person name="Martinez D.A."/>
            <person name="Oliver B.G."/>
            <person name="Graeser Y."/>
            <person name="Goldberg J.M."/>
            <person name="Li W."/>
            <person name="Martinez-Rossi N.M."/>
            <person name="Monod M."/>
            <person name="Shelest E."/>
            <person name="Barton R.C."/>
            <person name="Birch E."/>
            <person name="Brakhage A.A."/>
            <person name="Chen Z."/>
            <person name="Gurr S.J."/>
            <person name="Heiman D."/>
            <person name="Heitman J."/>
            <person name="Kosti I."/>
            <person name="Rossi A."/>
            <person name="Saif S."/>
            <person name="Samalova M."/>
            <person name="Saunders C.W."/>
            <person name="Shea T."/>
            <person name="Summerbell R.C."/>
            <person name="Xu J."/>
            <person name="Young S."/>
            <person name="Zeng Q."/>
            <person name="Birren B.W."/>
            <person name="Cuomo C.A."/>
            <person name="White T.C."/>
        </authorList>
    </citation>
    <scope>NUCLEOTIDE SEQUENCE [LARGE SCALE GENOMIC DNA]</scope>
    <source>
        <strain evidence="3">ATCC MYA-4604 / CBS 118893</strain>
    </source>
</reference>
<gene>
    <name evidence="2" type="ORF">MGYG_09022</name>
</gene>
<organism evidence="3">
    <name type="scientific">Arthroderma gypseum (strain ATCC MYA-4604 / CBS 118893)</name>
    <name type="common">Microsporum gypseum</name>
    <dbReference type="NCBI Taxonomy" id="535722"/>
    <lineage>
        <taxon>Eukaryota</taxon>
        <taxon>Fungi</taxon>
        <taxon>Dikarya</taxon>
        <taxon>Ascomycota</taxon>
        <taxon>Pezizomycotina</taxon>
        <taxon>Eurotiomycetes</taxon>
        <taxon>Eurotiomycetidae</taxon>
        <taxon>Onygenales</taxon>
        <taxon>Arthrodermataceae</taxon>
        <taxon>Nannizzia</taxon>
    </lineage>
</organism>
<sequence>MRWPRGTRAAREDDDDDEEEGSRESEAIMREQRSRRRRRRRRRKGERICQNMDGPETAVDRVRPKGREGRGPKNAHRWPAMHSYGRPRSLYLHMHAVGPVARQFSAIPRCQRKAPEEETGSNQHSVPSACLPGRTSRLAGRFLYHDLQDGSICPTRETGWLVITICATP</sequence>
<accession>E4UT01</accession>